<dbReference type="RefSeq" id="WP_308477410.1">
    <property type="nucleotide sequence ID" value="NZ_OY726394.1"/>
</dbReference>
<proteinExistence type="inferred from homology"/>
<keyword evidence="6 7" id="KW-0472">Membrane</keyword>
<comment type="similarity">
    <text evidence="2">Belongs to the MmpS family.</text>
</comment>
<name>A0ABM9LV83_9MYCO</name>
<reference evidence="8 9" key="1">
    <citation type="submission" date="2023-08" db="EMBL/GenBank/DDBJ databases">
        <authorList>
            <person name="Folkvardsen B D."/>
            <person name="Norman A."/>
        </authorList>
    </citation>
    <scope>NUCLEOTIDE SEQUENCE [LARGE SCALE GENOMIC DNA]</scope>
    <source>
        <strain evidence="8 9">Mu0083</strain>
    </source>
</reference>
<keyword evidence="4 7" id="KW-0812">Transmembrane</keyword>
<dbReference type="InterPro" id="IPR038468">
    <property type="entry name" value="MmpS_C"/>
</dbReference>
<dbReference type="InterPro" id="IPR008693">
    <property type="entry name" value="MmpS"/>
</dbReference>
<feature type="transmembrane region" description="Helical" evidence="7">
    <location>
        <begin position="6"/>
        <end position="25"/>
    </location>
</feature>
<sequence length="140" mass="15303">MLSRVWIPLVIVVVAAVAAFTVHKIHGQFGSDKRPSYSDGQNDETKPFNPKHLTYEIFGPPGTIADISYFDVNSEPQRVEDVPLPWQLDIVTTLPSVVGSIQAQGDSDSIGCRITVDGEVKAERVSNEVNAYTFCLLKAA</sequence>
<organism evidence="8 9">
    <name type="scientific">[Mycobacterium] kokjensenii</name>
    <dbReference type="NCBI Taxonomy" id="3064287"/>
    <lineage>
        <taxon>Bacteria</taxon>
        <taxon>Bacillati</taxon>
        <taxon>Actinomycetota</taxon>
        <taxon>Actinomycetes</taxon>
        <taxon>Mycobacteriales</taxon>
        <taxon>Mycobacteriaceae</taxon>
        <taxon>Mycolicibacter</taxon>
    </lineage>
</organism>
<evidence type="ECO:0000256" key="5">
    <source>
        <dbReference type="ARBA" id="ARBA00022989"/>
    </source>
</evidence>
<gene>
    <name evidence="8" type="ORF">MU0083_003651</name>
</gene>
<keyword evidence="5 7" id="KW-1133">Transmembrane helix</keyword>
<comment type="subcellular location">
    <subcellularLocation>
        <location evidence="1">Cell membrane</location>
    </subcellularLocation>
</comment>
<evidence type="ECO:0000256" key="2">
    <source>
        <dbReference type="ARBA" id="ARBA00007531"/>
    </source>
</evidence>
<dbReference type="EMBL" id="OY726394">
    <property type="protein sequence ID" value="CAJ1505275.1"/>
    <property type="molecule type" value="Genomic_DNA"/>
</dbReference>
<dbReference type="Proteomes" id="UP001190336">
    <property type="component" value="Chromosome"/>
</dbReference>
<evidence type="ECO:0000256" key="4">
    <source>
        <dbReference type="ARBA" id="ARBA00022692"/>
    </source>
</evidence>
<protein>
    <submittedName>
        <fullName evidence="8">MmpS family protein</fullName>
    </submittedName>
</protein>
<dbReference type="Pfam" id="PF05423">
    <property type="entry name" value="Mycobact_memb"/>
    <property type="match status" value="1"/>
</dbReference>
<evidence type="ECO:0000256" key="1">
    <source>
        <dbReference type="ARBA" id="ARBA00004236"/>
    </source>
</evidence>
<accession>A0ABM9LV83</accession>
<evidence type="ECO:0000256" key="3">
    <source>
        <dbReference type="ARBA" id="ARBA00022475"/>
    </source>
</evidence>
<dbReference type="Gene3D" id="2.60.40.2880">
    <property type="entry name" value="MmpS1-5, C-terminal soluble domain"/>
    <property type="match status" value="1"/>
</dbReference>
<evidence type="ECO:0000313" key="9">
    <source>
        <dbReference type="Proteomes" id="UP001190336"/>
    </source>
</evidence>
<evidence type="ECO:0000313" key="8">
    <source>
        <dbReference type="EMBL" id="CAJ1505275.1"/>
    </source>
</evidence>
<keyword evidence="9" id="KW-1185">Reference proteome</keyword>
<keyword evidence="3" id="KW-1003">Cell membrane</keyword>
<evidence type="ECO:0000256" key="7">
    <source>
        <dbReference type="SAM" id="Phobius"/>
    </source>
</evidence>
<evidence type="ECO:0000256" key="6">
    <source>
        <dbReference type="ARBA" id="ARBA00023136"/>
    </source>
</evidence>